<proteinExistence type="predicted"/>
<dbReference type="PROSITE" id="PS51257">
    <property type="entry name" value="PROKAR_LIPOPROTEIN"/>
    <property type="match status" value="1"/>
</dbReference>
<organism evidence="1 2">
    <name type="scientific">Spiroplasma eriocheiris</name>
    <dbReference type="NCBI Taxonomy" id="315358"/>
    <lineage>
        <taxon>Bacteria</taxon>
        <taxon>Bacillati</taxon>
        <taxon>Mycoplasmatota</taxon>
        <taxon>Mollicutes</taxon>
        <taxon>Entomoplasmatales</taxon>
        <taxon>Spiroplasmataceae</taxon>
        <taxon>Spiroplasma</taxon>
    </lineage>
</organism>
<keyword evidence="2" id="KW-1185">Reference proteome</keyword>
<gene>
    <name evidence="1" type="ORF">SERIO_v1c03810</name>
</gene>
<dbReference type="Proteomes" id="UP000035661">
    <property type="component" value="Chromosome"/>
</dbReference>
<reference evidence="2" key="2">
    <citation type="submission" date="2015-06" db="EMBL/GenBank/DDBJ databases">
        <title>Complete genome sequence of Spiroplasma eriocheiris TDA-040725-5 (DSM 21848).</title>
        <authorList>
            <person name="Lo W.-S."/>
            <person name="Kuo C.-H."/>
        </authorList>
    </citation>
    <scope>NUCLEOTIDE SEQUENCE [LARGE SCALE GENOMIC DNA]</scope>
    <source>
        <strain evidence="2">TDA-040725-5</strain>
    </source>
</reference>
<dbReference type="STRING" id="315358.SERIO_v1c03810"/>
<evidence type="ECO:0000313" key="1">
    <source>
        <dbReference type="EMBL" id="AKM53961.1"/>
    </source>
</evidence>
<accession>A0A0H3XJE7</accession>
<dbReference type="PATRIC" id="fig|743698.3.peg.382"/>
<dbReference type="EMBL" id="CP011856">
    <property type="protein sequence ID" value="AKM53961.1"/>
    <property type="molecule type" value="Genomic_DNA"/>
</dbReference>
<dbReference type="RefSeq" id="WP_047791217.1">
    <property type="nucleotide sequence ID" value="NZ_CP011856.1"/>
</dbReference>
<protein>
    <recommendedName>
        <fullName evidence="3">Lipoprotein</fullName>
    </recommendedName>
</protein>
<sequence>MKKIINWLVSLTLIGTVTNSLVSCTGVDPFGGGGNQPTPSPIPHDVKYYQNLITNTMQRINSIEKSIKEFEQHKTDPAWFPTPADYQQTIDFMDISLYQNAVTFNDAEYQILFITNNGVFSDQTKVLVKWYLENELLALNQQYNLEKKYPHDFSQDDLKTLLTSINEVKKLINNLQLTRSTN</sequence>
<name>A0A0H3XJE7_9MOLU</name>
<evidence type="ECO:0008006" key="3">
    <source>
        <dbReference type="Google" id="ProtNLM"/>
    </source>
</evidence>
<dbReference type="KEGG" id="seri:SERIO_v1c03810"/>
<evidence type="ECO:0000313" key="2">
    <source>
        <dbReference type="Proteomes" id="UP000035661"/>
    </source>
</evidence>
<reference evidence="1 2" key="1">
    <citation type="journal article" date="2015" name="Genome Biol. Evol.">
        <title>Found and Lost: The Fates of Horizontally Acquired Genes in Arthropod-Symbiotic Spiroplasma.</title>
        <authorList>
            <person name="Lo W.S."/>
            <person name="Gasparich G.E."/>
            <person name="Kuo C.H."/>
        </authorList>
    </citation>
    <scope>NUCLEOTIDE SEQUENCE [LARGE SCALE GENOMIC DNA]</scope>
    <source>
        <strain evidence="2">TDA-040725-5</strain>
    </source>
</reference>
<dbReference type="AlphaFoldDB" id="A0A0H3XJE7"/>